<dbReference type="Proteomes" id="UP000053766">
    <property type="component" value="Unassembled WGS sequence"/>
</dbReference>
<reference evidence="2" key="2">
    <citation type="journal article" date="2016" name="Sci. Rep.">
        <title>Dictyocaulus viviparus genome, variome and transcriptome elucidate lungworm biology and support future intervention.</title>
        <authorList>
            <person name="McNulty S.N."/>
            <person name="Strube C."/>
            <person name="Rosa B.A."/>
            <person name="Martin J.C."/>
            <person name="Tyagi R."/>
            <person name="Choi Y.J."/>
            <person name="Wang Q."/>
            <person name="Hallsworth Pepin K."/>
            <person name="Zhang X."/>
            <person name="Ozersky P."/>
            <person name="Wilson R.K."/>
            <person name="Sternberg P.W."/>
            <person name="Gasser R.B."/>
            <person name="Mitreva M."/>
        </authorList>
    </citation>
    <scope>NUCLEOTIDE SEQUENCE [LARGE SCALE GENOMIC DNA]</scope>
    <source>
        <strain evidence="2">HannoverDv2000</strain>
    </source>
</reference>
<dbReference type="OrthoDB" id="5600252at2759"/>
<dbReference type="EMBL" id="KN716218">
    <property type="protein sequence ID" value="KJH50004.1"/>
    <property type="molecule type" value="Genomic_DNA"/>
</dbReference>
<dbReference type="STRING" id="29172.A0A0D8Y1T1"/>
<dbReference type="AlphaFoldDB" id="A0A0D8Y1T1"/>
<gene>
    <name evidence="1" type="ORF">DICVIV_03877</name>
</gene>
<protein>
    <submittedName>
        <fullName evidence="1">Uncharacterized protein</fullName>
    </submittedName>
</protein>
<evidence type="ECO:0000313" key="2">
    <source>
        <dbReference type="Proteomes" id="UP000053766"/>
    </source>
</evidence>
<evidence type="ECO:0000313" key="1">
    <source>
        <dbReference type="EMBL" id="KJH50004.1"/>
    </source>
</evidence>
<organism evidence="1 2">
    <name type="scientific">Dictyocaulus viviparus</name>
    <name type="common">Bovine lungworm</name>
    <dbReference type="NCBI Taxonomy" id="29172"/>
    <lineage>
        <taxon>Eukaryota</taxon>
        <taxon>Metazoa</taxon>
        <taxon>Ecdysozoa</taxon>
        <taxon>Nematoda</taxon>
        <taxon>Chromadorea</taxon>
        <taxon>Rhabditida</taxon>
        <taxon>Rhabditina</taxon>
        <taxon>Rhabditomorpha</taxon>
        <taxon>Strongyloidea</taxon>
        <taxon>Metastrongylidae</taxon>
        <taxon>Dictyocaulus</taxon>
    </lineage>
</organism>
<name>A0A0D8Y1T1_DICVI</name>
<accession>A0A0D8Y1T1</accession>
<proteinExistence type="predicted"/>
<reference evidence="1 2" key="1">
    <citation type="submission" date="2013-11" db="EMBL/GenBank/DDBJ databases">
        <title>Draft genome of the bovine lungworm Dictyocaulus viviparus.</title>
        <authorList>
            <person name="Mitreva M."/>
        </authorList>
    </citation>
    <scope>NUCLEOTIDE SEQUENCE [LARGE SCALE GENOMIC DNA]</scope>
    <source>
        <strain evidence="1 2">HannoverDv2000</strain>
    </source>
</reference>
<sequence length="244" mass="27577">MHGAVYTLEQASALVSKSSVLTPFQGDNFELPSPLMVFSEKLRTRVISCKQLSIISGVQLLLFGCRKVECVGRDLIKLDDMVTLKMDVSVAASIVALRPCLEAMLVRCCMNPGSLITTTEQDKELCLLLRRLSSREFYATGGPMRDDLLTDAALVKSITAGGRARGRRSNFRGYQEVEYRRANVIPRDHEWLSRRISMDRSPMFPQRSYYDVIGYGAGGPIRNSHWRRDGRIGFRPYSTPGYRW</sequence>
<keyword evidence="2" id="KW-1185">Reference proteome</keyword>